<dbReference type="GeneID" id="110090183"/>
<dbReference type="InterPro" id="IPR003309">
    <property type="entry name" value="SCAN_dom"/>
</dbReference>
<dbReference type="PANTHER" id="PTHR23226">
    <property type="entry name" value="ZINC FINGER AND SCAN DOMAIN-CONTAINING"/>
    <property type="match status" value="1"/>
</dbReference>
<dbReference type="Pfam" id="PF02023">
    <property type="entry name" value="SCAN"/>
    <property type="match status" value="1"/>
</dbReference>
<gene>
    <name evidence="12" type="primary">LOC110090183</name>
</gene>
<dbReference type="Gene3D" id="3.30.160.60">
    <property type="entry name" value="Classic Zinc Finger"/>
    <property type="match status" value="4"/>
</dbReference>
<evidence type="ECO:0000256" key="3">
    <source>
        <dbReference type="ARBA" id="ARBA00022737"/>
    </source>
</evidence>
<keyword evidence="6" id="KW-0539">Nucleus</keyword>
<feature type="domain" description="C2H2-type" evidence="9">
    <location>
        <begin position="451"/>
        <end position="478"/>
    </location>
</feature>
<dbReference type="SMART" id="SM00355">
    <property type="entry name" value="ZnF_C2H2"/>
    <property type="match status" value="4"/>
</dbReference>
<accession>A0ABM5FH12</accession>
<evidence type="ECO:0000313" key="12">
    <source>
        <dbReference type="RefSeq" id="XP_072844692.1"/>
    </source>
</evidence>
<protein>
    <submittedName>
        <fullName evidence="12">Zinc finger and SCAN domain-containing protein 21-like</fullName>
    </submittedName>
</protein>
<feature type="domain" description="SCAN box" evidence="10">
    <location>
        <begin position="144"/>
        <end position="226"/>
    </location>
</feature>
<feature type="domain" description="C2H2-type" evidence="9">
    <location>
        <begin position="479"/>
        <end position="506"/>
    </location>
</feature>
<evidence type="ECO:0000256" key="5">
    <source>
        <dbReference type="ARBA" id="ARBA00022833"/>
    </source>
</evidence>
<dbReference type="InterPro" id="IPR036236">
    <property type="entry name" value="Znf_C2H2_sf"/>
</dbReference>
<comment type="subcellular location">
    <subcellularLocation>
        <location evidence="1">Nucleus</location>
    </subcellularLocation>
</comment>
<proteinExistence type="predicted"/>
<keyword evidence="11" id="KW-1185">Reference proteome</keyword>
<dbReference type="PROSITE" id="PS00028">
    <property type="entry name" value="ZINC_FINGER_C2H2_1"/>
    <property type="match status" value="4"/>
</dbReference>
<feature type="region of interest" description="Disordered" evidence="8">
    <location>
        <begin position="229"/>
        <end position="251"/>
    </location>
</feature>
<sequence>MEERDLRRPEVKEESESGGRNLCVIQVGTVKELLTGMEIKKEANEGLREHWEAQWQEYLSKMQPPRFGQRDPPKWKGWSQDDALDLRASLKAVGEASWRSAEERRPPCLPKEAPKAHEGLEASTDAKEETPEADRATSSLEARRRSFRHFCYREAEGPREVLNRLQALCRQWLEPERRTKEQILEWVTLEQFLAILPLEMQNWVREQGPETCALAVALAEGFLRRLPGAESPGGKAAQPLEEVTISSSRLEHDSSSDSMELLLPVEIKQEKTGETDSQEPDKHIWTKEEKLTFPKSEKVAVPGISLMRDHPVSPHGPMVDERVTGHEGGNIRSSDQAEETKWQGFFHETCSEGLQRSILQEGRLKQIRKKTVTEGGRTCSLSTVLHKSRKAPKLYECTYCRKLCTNSAHLVIHERIHTGEKPHKCSECGKSFTQKGNLTSHKRIHMGERPHQCRDCGKSFSRRQQLMRHERIHSGEKPYKCSDCGKSFCRKDSLITHKGTHIREKPSDSCD</sequence>
<reference evidence="11" key="1">
    <citation type="submission" date="2025-05" db="UniProtKB">
        <authorList>
            <consortium name="RefSeq"/>
        </authorList>
    </citation>
    <scope>NUCLEOTIDE SEQUENCE [LARGE SCALE GENOMIC DNA]</scope>
</reference>
<keyword evidence="2" id="KW-0479">Metal-binding</keyword>
<dbReference type="SUPFAM" id="SSF47353">
    <property type="entry name" value="Retrovirus capsid dimerization domain-like"/>
    <property type="match status" value="1"/>
</dbReference>
<organism evidence="11 12">
    <name type="scientific">Pogona vitticeps</name>
    <name type="common">central bearded dragon</name>
    <dbReference type="NCBI Taxonomy" id="103695"/>
    <lineage>
        <taxon>Eukaryota</taxon>
        <taxon>Metazoa</taxon>
        <taxon>Chordata</taxon>
        <taxon>Craniata</taxon>
        <taxon>Vertebrata</taxon>
        <taxon>Euteleostomi</taxon>
        <taxon>Lepidosauria</taxon>
        <taxon>Squamata</taxon>
        <taxon>Bifurcata</taxon>
        <taxon>Unidentata</taxon>
        <taxon>Episquamata</taxon>
        <taxon>Toxicofera</taxon>
        <taxon>Iguania</taxon>
        <taxon>Acrodonta</taxon>
        <taxon>Agamidae</taxon>
        <taxon>Amphibolurinae</taxon>
        <taxon>Pogona</taxon>
    </lineage>
</organism>
<evidence type="ECO:0000256" key="8">
    <source>
        <dbReference type="SAM" id="MobiDB-lite"/>
    </source>
</evidence>
<evidence type="ECO:0000313" key="11">
    <source>
        <dbReference type="Proteomes" id="UP001652642"/>
    </source>
</evidence>
<dbReference type="Gene3D" id="1.10.4020.10">
    <property type="entry name" value="DNA breaking-rejoining enzymes"/>
    <property type="match status" value="1"/>
</dbReference>
<feature type="compositionally biased region" description="Basic and acidic residues" evidence="8">
    <location>
        <begin position="100"/>
        <end position="135"/>
    </location>
</feature>
<evidence type="ECO:0000259" key="9">
    <source>
        <dbReference type="PROSITE" id="PS50157"/>
    </source>
</evidence>
<name>A0ABM5FH12_9SAUR</name>
<feature type="domain" description="C2H2-type" evidence="9">
    <location>
        <begin position="423"/>
        <end position="450"/>
    </location>
</feature>
<dbReference type="PANTHER" id="PTHR23226:SF416">
    <property type="entry name" value="FI01424P"/>
    <property type="match status" value="1"/>
</dbReference>
<evidence type="ECO:0000256" key="1">
    <source>
        <dbReference type="ARBA" id="ARBA00004123"/>
    </source>
</evidence>
<evidence type="ECO:0000256" key="7">
    <source>
        <dbReference type="PROSITE-ProRule" id="PRU00042"/>
    </source>
</evidence>
<reference evidence="12" key="2">
    <citation type="submission" date="2025-08" db="UniProtKB">
        <authorList>
            <consortium name="RefSeq"/>
        </authorList>
    </citation>
    <scope>IDENTIFICATION</scope>
</reference>
<dbReference type="InterPro" id="IPR013087">
    <property type="entry name" value="Znf_C2H2_type"/>
</dbReference>
<dbReference type="SUPFAM" id="SSF57667">
    <property type="entry name" value="beta-beta-alpha zinc fingers"/>
    <property type="match status" value="2"/>
</dbReference>
<dbReference type="InterPro" id="IPR038269">
    <property type="entry name" value="SCAN_sf"/>
</dbReference>
<evidence type="ECO:0000256" key="2">
    <source>
        <dbReference type="ARBA" id="ARBA00022723"/>
    </source>
</evidence>
<keyword evidence="3" id="KW-0677">Repeat</keyword>
<dbReference type="PROSITE" id="PS50804">
    <property type="entry name" value="SCAN_BOX"/>
    <property type="match status" value="1"/>
</dbReference>
<evidence type="ECO:0000259" key="10">
    <source>
        <dbReference type="PROSITE" id="PS50804"/>
    </source>
</evidence>
<dbReference type="CDD" id="cd07936">
    <property type="entry name" value="SCAN"/>
    <property type="match status" value="1"/>
</dbReference>
<dbReference type="Proteomes" id="UP001652642">
    <property type="component" value="Chromosome 2"/>
</dbReference>
<keyword evidence="4 7" id="KW-0863">Zinc-finger</keyword>
<dbReference type="RefSeq" id="XP_072844692.1">
    <property type="nucleotide sequence ID" value="XM_072988591.1"/>
</dbReference>
<feature type="region of interest" description="Disordered" evidence="8">
    <location>
        <begin position="96"/>
        <end position="140"/>
    </location>
</feature>
<keyword evidence="5" id="KW-0862">Zinc</keyword>
<dbReference type="PROSITE" id="PS50157">
    <property type="entry name" value="ZINC_FINGER_C2H2_2"/>
    <property type="match status" value="4"/>
</dbReference>
<evidence type="ECO:0000256" key="4">
    <source>
        <dbReference type="ARBA" id="ARBA00022771"/>
    </source>
</evidence>
<dbReference type="Pfam" id="PF00096">
    <property type="entry name" value="zf-C2H2"/>
    <property type="match status" value="3"/>
</dbReference>
<evidence type="ECO:0000256" key="6">
    <source>
        <dbReference type="ARBA" id="ARBA00023242"/>
    </source>
</evidence>
<feature type="domain" description="C2H2-type" evidence="9">
    <location>
        <begin position="395"/>
        <end position="422"/>
    </location>
</feature>
<dbReference type="SMART" id="SM00431">
    <property type="entry name" value="SCAN"/>
    <property type="match status" value="1"/>
</dbReference>